<keyword evidence="15 32" id="KW-0053">Apoptosis</keyword>
<comment type="miscellaneous">
    <text evidence="32">Inhibitors targeting HIV-1 viral envelope proteins are used as antiretroviral drugs. Attachment of virions to the cell surface via non-specific interactions and CD4 binding can be blocked by inhibitors that include cyanovirin-N, cyclotriazadisulfonamide analogs, PRO 2000, TNX 355 and PRO 542. In addition, BMS 806 can block CD4-induced conformational changes. Env interactions with the coreceptor molecules can be targeted by CCR5 antagonists including SCH-D, maraviroc (UK 427857) and aplaviroc (GW 873140), and the CXCR4 antagonist AMD 070. Fusion of viral and cellular membranes can be inhibited by peptides such as enfuvirtide and tifuvirtide (T 1249). Resistance to inhibitors associated with mutations in Env are observed. Most of the time, single mutations confer only a modest reduction in drug susceptibility. Combination of several mutations is usually required to develop a high-level drug resistance.</text>
</comment>
<evidence type="ECO:0000256" key="27">
    <source>
        <dbReference type="ARBA" id="ARBA00023157"/>
    </source>
</evidence>
<comment type="domain">
    <text evidence="32">The YXXL motif is involved in determining the exact site of viral release at the surface of infected mononuclear cells and promotes endocytosis. YXXL and di-leucine endocytosis motifs interact directly or indirectly with the clathrin adapter complexes, opperate independently, and their activities are not additive.</text>
</comment>
<dbReference type="Gene3D" id="1.10.287.210">
    <property type="match status" value="1"/>
</dbReference>
<evidence type="ECO:0000256" key="11">
    <source>
        <dbReference type="ARBA" id="ARBA00022581"/>
    </source>
</evidence>
<evidence type="ECO:0000256" key="32">
    <source>
        <dbReference type="HAMAP-Rule" id="MF_04083"/>
    </source>
</evidence>
<evidence type="ECO:0000256" key="13">
    <source>
        <dbReference type="ARBA" id="ARBA00022685"/>
    </source>
</evidence>
<evidence type="ECO:0000256" key="30">
    <source>
        <dbReference type="ARBA" id="ARBA00023288"/>
    </source>
</evidence>
<feature type="domain" description="Human immunodeficiency virus 1 envelope glycoprotein Gp120" evidence="34">
    <location>
        <begin position="143"/>
        <end position="496"/>
    </location>
</feature>
<evidence type="ECO:0000259" key="34">
    <source>
        <dbReference type="Pfam" id="PF00516"/>
    </source>
</evidence>
<evidence type="ECO:0000256" key="12">
    <source>
        <dbReference type="ARBA" id="ARBA00022595"/>
    </source>
</evidence>
<dbReference type="InterPro" id="IPR000777">
    <property type="entry name" value="HIV1_Gp120"/>
</dbReference>
<evidence type="ECO:0000256" key="17">
    <source>
        <dbReference type="ARBA" id="ARBA00022804"/>
    </source>
</evidence>
<evidence type="ECO:0000256" key="19">
    <source>
        <dbReference type="ARBA" id="ARBA00022870"/>
    </source>
</evidence>
<keyword evidence="16 32" id="KW-0732">Signal</keyword>
<comment type="PTM">
    <text evidence="32">Palmitoylation of the transmembrane protein and of Env polyprotein (prior to its proteolytic cleavage) is essential for their association with host cell membrane lipid rafts. Palmitoylation is therefore required for envelope trafficking to classical lipid rafts, but not for viral replication.</text>
</comment>
<evidence type="ECO:0000256" key="18">
    <source>
        <dbReference type="ARBA" id="ARBA00022844"/>
    </source>
</evidence>
<evidence type="ECO:0000256" key="33">
    <source>
        <dbReference type="RuleBase" id="RU363095"/>
    </source>
</evidence>
<comment type="caution">
    <text evidence="32 33">Lacks conserved residue(s) required for the propagation of feature annotation.</text>
</comment>
<keyword evidence="21 32" id="KW-1164">Virus endocytosis by host</keyword>
<keyword evidence="14 32" id="KW-0812">Transmembrane</keyword>
<keyword evidence="18 32" id="KW-0946">Virion</keyword>
<comment type="function">
    <text evidence="32">Transmembrane protein gp41: Acts as a class I viral fusion protein. Under the current model, the protein has at least 3 conformational states: pre-fusion native state, pre-hairpin intermediate state, and post-fusion hairpin state. During fusion of viral and target intracellular membranes, the coiled coil regions (heptad repeats) assume a trimer-of-hairpins structure, positioning the fusion peptide in close proximity to the C-terminal region of the ectodomain. The formation of this structure appears to drive apposition and subsequent fusion of viral and target cell membranes. Complete fusion occurs in host cell endosomes and is dynamin-dependent, however some lipid transfer might occur at the plasma membrane. The virus undergoes clathrin-dependent internalization long before endosomal fusion, thus minimizing the surface exposure of conserved viral epitopes during fusion and reducing the efficacy of inhibitors targeting these epitopes. Membranes fusion leads to delivery of the nucleocapsid into the cytoplasm.</text>
</comment>
<comment type="subcellular location">
    <subcellularLocation>
        <location evidence="3">Host cell membrane</location>
        <topology evidence="3">Peripheral membrane protein</topology>
    </subcellularLocation>
    <subcellularLocation>
        <location evidence="1">Host cell membrane</location>
        <topology evidence="1">Single-pass type I membrane protein</topology>
    </subcellularLocation>
    <subcellularLocation>
        <location evidence="2">Host endosome membrane</location>
        <topology evidence="2">Peripheral membrane protein</topology>
    </subcellularLocation>
    <subcellularLocation>
        <location evidence="5">Host endosome membrane</location>
        <topology evidence="5">Single-pass type I membrane protein</topology>
    </subcellularLocation>
    <subcellularLocation>
        <location evidence="6">Virion membrane</location>
        <topology evidence="6">Peripheral membrane protein</topology>
    </subcellularLocation>
    <subcellularLocation>
        <location evidence="4">Virion membrane</location>
        <topology evidence="4">Single-pass type I membrane protein</topology>
    </subcellularLocation>
</comment>
<evidence type="ECO:0000256" key="28">
    <source>
        <dbReference type="ARBA" id="ARBA00023180"/>
    </source>
</evidence>
<evidence type="ECO:0000256" key="21">
    <source>
        <dbReference type="ARBA" id="ARBA00022890"/>
    </source>
</evidence>
<evidence type="ECO:0000256" key="20">
    <source>
        <dbReference type="ARBA" id="ARBA00022879"/>
    </source>
</evidence>
<keyword evidence="29 32" id="KW-0899">Viral immunoevasion</keyword>
<dbReference type="EMBL" id="MT194239">
    <property type="protein sequence ID" value="QJX38916.1"/>
    <property type="molecule type" value="Genomic_DNA"/>
</dbReference>
<dbReference type="HAMAP" id="MF_04083">
    <property type="entry name" value="HIV_ENV"/>
    <property type="match status" value="1"/>
</dbReference>
<keyword evidence="20 32" id="KW-0261">Viral envelope protein</keyword>
<evidence type="ECO:0000256" key="15">
    <source>
        <dbReference type="ARBA" id="ARBA00022703"/>
    </source>
</evidence>
<organismHost>
    <name type="scientific">Homo sapiens</name>
    <name type="common">Human</name>
    <dbReference type="NCBI Taxonomy" id="9606"/>
</organismHost>
<evidence type="ECO:0000256" key="9">
    <source>
        <dbReference type="ARBA" id="ARBA00022511"/>
    </source>
</evidence>
<keyword evidence="22 32" id="KW-1133">Transmembrane helix</keyword>
<feature type="disulfide bond" evidence="32">
    <location>
        <begin position="51"/>
        <end position="71"/>
    </location>
</feature>
<dbReference type="SUPFAM" id="SSF58069">
    <property type="entry name" value="Virus ectodomain"/>
    <property type="match status" value="1"/>
</dbReference>
<feature type="disulfide bond" evidence="32">
    <location>
        <begin position="220"/>
        <end position="231"/>
    </location>
</feature>
<feature type="chain" id="PRO_5027197078" description="Envelope glycoprotein gp160" evidence="32">
    <location>
        <begin position="30"/>
        <end position="848"/>
    </location>
</feature>
<keyword evidence="27 32" id="KW-1015">Disulfide bond</keyword>
<evidence type="ECO:0000313" key="36">
    <source>
        <dbReference type="EMBL" id="QJX38916.1"/>
    </source>
</evidence>
<feature type="region of interest" description="MPER; binding to GalCer" evidence="32">
    <location>
        <begin position="647"/>
        <end position="668"/>
    </location>
</feature>
<evidence type="ECO:0000256" key="2">
    <source>
        <dbReference type="ARBA" id="ARBA00004433"/>
    </source>
</evidence>
<dbReference type="FunFam" id="2.170.40.20:FF:000002">
    <property type="entry name" value="Envelope glycoprotein gp160"/>
    <property type="match status" value="1"/>
</dbReference>
<feature type="disulfide bond" evidence="32">
    <location>
        <begin position="583"/>
        <end position="589"/>
    </location>
</feature>
<organism evidence="36">
    <name type="scientific">Human immunodeficiency virus type 1</name>
    <name type="common">HIV-1</name>
    <dbReference type="NCBI Taxonomy" id="11676"/>
    <lineage>
        <taxon>Viruses</taxon>
        <taxon>Riboviria</taxon>
        <taxon>Pararnavirae</taxon>
        <taxon>Artverviricota</taxon>
        <taxon>Revtraviricetes</taxon>
        <taxon>Ortervirales</taxon>
        <taxon>Retroviridae</taxon>
        <taxon>Orthoretrovirinae</taxon>
        <taxon>Lentivirus</taxon>
        <taxon>Lentivirus humimdef1</taxon>
    </lineage>
</organism>
<feature type="domain" description="Retroviral envelope protein GP41-like" evidence="35">
    <location>
        <begin position="515"/>
        <end position="705"/>
    </location>
</feature>
<evidence type="ECO:0000256" key="22">
    <source>
        <dbReference type="ARBA" id="ARBA00022989"/>
    </source>
</evidence>
<proteinExistence type="inferred from homology"/>
<evidence type="ECO:0000256" key="31">
    <source>
        <dbReference type="ARBA" id="ARBA00023296"/>
    </source>
</evidence>
<dbReference type="InterPro" id="IPR000328">
    <property type="entry name" value="GP41-like"/>
</dbReference>
<accession>A0A6M6ATJ0</accession>
<keyword evidence="24 32" id="KW-0175">Coiled coil</keyword>
<feature type="topological domain" description="Cytoplasmic" evidence="32">
    <location>
        <begin position="691"/>
        <end position="848"/>
    </location>
</feature>
<keyword evidence="9 32" id="KW-1032">Host cell membrane</keyword>
<feature type="disulfide bond" evidence="32">
    <location>
        <begin position="210"/>
        <end position="239"/>
    </location>
</feature>
<dbReference type="GO" id="GO:1903911">
    <property type="term" value="P:positive regulation of receptor clustering"/>
    <property type="evidence" value="ECO:0007669"/>
    <property type="project" value="UniProtKB-UniRule"/>
</dbReference>
<evidence type="ECO:0000256" key="25">
    <source>
        <dbReference type="ARBA" id="ARBA00023136"/>
    </source>
</evidence>
<comment type="domain">
    <text evidence="32">The membrane proximal external region (MPER) present in gp41 is a tryptophan-rich region recognized by the antibodies 2F5, Z13, and 4E10. MPER seems to play a role in fusion.</text>
</comment>
<reference evidence="36" key="1">
    <citation type="journal article" date="2020" name="PLoS Pathog.">
        <title>HIV-1 variants are archived throughout infection and persist in the reservoir.</title>
        <authorList>
            <person name="Brooks K."/>
            <person name="Jones B.R."/>
            <person name="Dilernia D.A."/>
            <person name="Wilkins D.J."/>
            <person name="Claiborne D.T."/>
            <person name="McInally S."/>
            <person name="Gilmour J."/>
            <person name="Kilembe W."/>
            <person name="Joy J.B."/>
            <person name="Allen S.A."/>
            <person name="Brumme Z.L."/>
            <person name="Hunter E."/>
        </authorList>
    </citation>
    <scope>NUCLEOTIDE SEQUENCE</scope>
    <source>
        <strain evidence="36">ZM1047M_08Feb2011_CC_3_E</strain>
    </source>
</reference>
<comment type="subcellular location">
    <molecule>Surface protein gp120</molecule>
    <subcellularLocation>
        <location evidence="32">Virion membrane</location>
        <topology evidence="32">Peripheral membrane protein</topology>
    </subcellularLocation>
    <subcellularLocation>
        <location evidence="32">Host cell membrane</location>
        <topology evidence="32">Peripheral membrane protein</topology>
    </subcellularLocation>
    <subcellularLocation>
        <location evidence="32">Host endosome membrane</location>
        <topology evidence="32">Single-pass type I membrane protein</topology>
    </subcellularLocation>
    <text evidence="32">The surface protein is not anchored to the viral envelope, but associates with the extravirion surface through its binding to TM. It is probably concentrated at the site of budding and incorporated into the virions possibly by contacts between the cytoplasmic tail of Env and the N-terminus of Gag.</text>
</comment>
<comment type="domain">
    <text evidence="32">The CD4-binding region is targeted by the antibody b12.</text>
</comment>
<keyword evidence="19 32" id="KW-1043">Host membrane</keyword>
<feature type="domain" description="Human immunodeficiency virus 1 envelope glycoprotein Gp120" evidence="34">
    <location>
        <begin position="31"/>
        <end position="136"/>
    </location>
</feature>
<dbReference type="GO" id="GO:0052031">
    <property type="term" value="P:symbiont-mediated perturbation of host defense response"/>
    <property type="evidence" value="ECO:0007669"/>
    <property type="project" value="UniProtKB-UniRule"/>
</dbReference>
<comment type="PTM">
    <text evidence="32">Specific enzymatic cleavages in vivo yield mature proteins. Envelope glycoproteins are synthesized as a inactive precursor that is heavily N-glycosylated and processed likely by host cell furin in the Golgi to yield the mature SU and TM proteins. The cleavage site between SU and TM requires the minimal sequence [KR]-X-[KR]-R. About 2 of the 9 disulfide bonds of gp41 are reduced by P4HB/PDI, following binding to CD4 receptor.</text>
</comment>
<evidence type="ECO:0000256" key="5">
    <source>
        <dbReference type="ARBA" id="ARBA00004578"/>
    </source>
</evidence>
<evidence type="ECO:0000256" key="8">
    <source>
        <dbReference type="ARBA" id="ARBA00022510"/>
    </source>
</evidence>
<feature type="chain" id="PRO_5027197079" description="Transmembrane protein gp41" evidence="32">
    <location>
        <begin position="497"/>
        <end position="848"/>
    </location>
</feature>
<comment type="PTM">
    <text evidence="32">Highly glycosylated by host. The high number of glycan on the protein is reffered to as 'glycan shield' because it contributes to hide protein sequence from adaptive immune system.</text>
</comment>
<dbReference type="Pfam" id="PF00517">
    <property type="entry name" value="GP41"/>
    <property type="match status" value="1"/>
</dbReference>
<dbReference type="GO" id="GO:0055036">
    <property type="term" value="C:virion membrane"/>
    <property type="evidence" value="ECO:0007669"/>
    <property type="project" value="UniProtKB-SubCell"/>
</dbReference>
<sequence>MRVRGIQRNYSQWWIWSVLGFWMIYNVLGSLWVTVYYGVPVWKEAKTTLFCASDAKGYEKEVHNVWATHACVPTDPDPQEIVLENVTENFNMWKNDMVDQMHEDVISLWDQSLKPCVKLTPLCVTLNCTNVNSTNVNSTDVNSNMKNCSFNASSELKDKKQQQRAIFSELDVVPLNNSDNSSYRIISCNTSTIAQACPKVSFDPIPIHYCAPAGFAILKCNNKTFNGLGPCNNVSTVQCTHGIKPVVSTQLLLNGSLAEGEILIRSENLTNNAKTIIVQLNNSVEIVCVRPNNNTRKSIRIGPGQTFFATGDIIGDIRQAYCNINESKWNDTLQKVSKKLQEHFPNKTIKFEPSSGGDLEITTHSFNCRGEFFYCNTSKLFNGNGSDSTSNSTANSNITLQCRIKQIINMWQGVGRAMYAPPIAGSITCKSNITGLLLTRDGGEGVYNETEIFRPGGGDMRDNWRSELYKYKVVEVEPLGIAPTKAKRRVVEREKRAVGIGAVFLGILGAAGSTMGAASITLTVQARQLLSGIVQQQSNLLRAIEAQQHMLQLTVWGIKQLQTRVLAIERYLKDQQLLGIWGCSGKLICTTNVPWNLSWSNKTYEEIWDNMTWIQWDKEINNYTSIIYGLLEKSQIQQEENEKDLLSLDSWESLWSWFSITKWLWYIKIFIMIVGGLIGLRIIFAVLSIVNRVRQGYSPLSFQTLIPNQREPDRLGRIEEEGGEQDRDRSIRLVSGFLALAWDDLRSLCLFSYHRLRDCILIVARAVELLGRSSLKGLQKGWTTLKYLGGLVQYWGLEIKKSAISLLDTIAIAVAGGTDRIIEILQGICRAICNIPRRIRQGFEAALQ</sequence>
<dbReference type="InterPro" id="IPR037527">
    <property type="entry name" value="Gp160"/>
</dbReference>
<evidence type="ECO:0000256" key="23">
    <source>
        <dbReference type="ARBA" id="ARBA00023046"/>
    </source>
</evidence>
<evidence type="ECO:0000256" key="7">
    <source>
        <dbReference type="ARBA" id="ARBA00022506"/>
    </source>
</evidence>
<dbReference type="GO" id="GO:1903908">
    <property type="term" value="P:positive regulation of plasma membrane raft polarization"/>
    <property type="evidence" value="ECO:0007669"/>
    <property type="project" value="UniProtKB-UniRule"/>
</dbReference>
<dbReference type="GO" id="GO:0019062">
    <property type="term" value="P:virion attachment to host cell"/>
    <property type="evidence" value="ECO:0007669"/>
    <property type="project" value="UniProtKB-UniRule"/>
</dbReference>
<comment type="domain">
    <text evidence="32 33">The 17 amino acids long immunosuppressive region is present in many retroviral envelope proteins. Synthetic peptides derived from this relatively conserved sequence inhibit immune function in vitro and in vivo.</text>
</comment>
<dbReference type="FunFam" id="2.170.40.20:FF:000003">
    <property type="entry name" value="Envelope glycoprotein gp160"/>
    <property type="match status" value="1"/>
</dbReference>
<evidence type="ECO:0000259" key="35">
    <source>
        <dbReference type="Pfam" id="PF00517"/>
    </source>
</evidence>
<evidence type="ECO:0000256" key="6">
    <source>
        <dbReference type="ARBA" id="ARBA00004650"/>
    </source>
</evidence>
<evidence type="ECO:0000256" key="3">
    <source>
        <dbReference type="ARBA" id="ARBA00004505"/>
    </source>
</evidence>
<dbReference type="Gene3D" id="2.170.40.20">
    <property type="entry name" value="Human immunodeficiency virus 1, Gp160, envelope glycoprotein"/>
    <property type="match status" value="2"/>
</dbReference>
<dbReference type="FunFam" id="1.10.287.210:FF:000001">
    <property type="entry name" value="Envelope glycoprotein gp160"/>
    <property type="match status" value="1"/>
</dbReference>
<keyword evidence="26 32" id="KW-0564">Palmitate</keyword>
<feature type="transmembrane region" description="Helical" evidence="33">
    <location>
        <begin position="497"/>
        <end position="520"/>
    </location>
</feature>
<dbReference type="GO" id="GO:0039654">
    <property type="term" value="P:fusion of virus membrane with host endosome membrane"/>
    <property type="evidence" value="ECO:0007669"/>
    <property type="project" value="UniProtKB-UniRule"/>
</dbReference>
<dbReference type="GO" id="GO:0019082">
    <property type="term" value="P:viral protein processing"/>
    <property type="evidence" value="ECO:0007669"/>
    <property type="project" value="UniProtKB-UniRule"/>
</dbReference>
<feature type="short sequence motif" description="YXXL motif; contains endocytosis signal" evidence="32">
    <location>
        <begin position="697"/>
        <end position="700"/>
    </location>
</feature>
<feature type="lipid moiety-binding region" description="S-palmitoyl cysteine; by host" evidence="32">
    <location>
        <position position="749"/>
    </location>
</feature>
<evidence type="ECO:0000256" key="24">
    <source>
        <dbReference type="ARBA" id="ARBA00023054"/>
    </source>
</evidence>
<dbReference type="Pfam" id="PF00516">
    <property type="entry name" value="GP120"/>
    <property type="match status" value="2"/>
</dbReference>
<dbReference type="GO" id="GO:0019031">
    <property type="term" value="C:viral envelope"/>
    <property type="evidence" value="ECO:0007669"/>
    <property type="project" value="UniProtKB-KW"/>
</dbReference>
<dbReference type="Gene3D" id="1.20.5.490">
    <property type="entry name" value="Single helix bin"/>
    <property type="match status" value="1"/>
</dbReference>
<keyword evidence="8 32" id="KW-1170">Fusion of virus membrane with host endosomal membrane</keyword>
<dbReference type="InterPro" id="IPR036377">
    <property type="entry name" value="Gp120_core_sf"/>
</dbReference>
<evidence type="ECO:0000256" key="10">
    <source>
        <dbReference type="ARBA" id="ARBA00022570"/>
    </source>
</evidence>
<dbReference type="GO" id="GO:0044175">
    <property type="term" value="C:host cell endosome membrane"/>
    <property type="evidence" value="ECO:0007669"/>
    <property type="project" value="UniProtKB-SubCell"/>
</dbReference>
<keyword evidence="10 32" id="KW-1165">Clathrin-mediated endocytosis of virus by host</keyword>
<feature type="transmembrane region" description="Helical" evidence="33">
    <location>
        <begin position="13"/>
        <end position="39"/>
    </location>
</feature>
<gene>
    <name evidence="32 36" type="primary">env</name>
</gene>
<dbReference type="GO" id="GO:0019064">
    <property type="term" value="P:fusion of virus membrane with host plasma membrane"/>
    <property type="evidence" value="ECO:0007669"/>
    <property type="project" value="UniProtKB-UniRule"/>
</dbReference>
<keyword evidence="11 32" id="KW-0945">Host-virus interaction</keyword>
<evidence type="ECO:0000256" key="26">
    <source>
        <dbReference type="ARBA" id="ARBA00023139"/>
    </source>
</evidence>
<evidence type="ECO:0000256" key="16">
    <source>
        <dbReference type="ARBA" id="ARBA00022729"/>
    </source>
</evidence>
<keyword evidence="31 32" id="KW-1160">Virus entry into host cell</keyword>
<feature type="region of interest" description="Fusion peptide" evidence="32">
    <location>
        <begin position="497"/>
        <end position="517"/>
    </location>
</feature>
<dbReference type="GO" id="GO:0016020">
    <property type="term" value="C:membrane"/>
    <property type="evidence" value="ECO:0007669"/>
    <property type="project" value="UniProtKB-UniRule"/>
</dbReference>
<comment type="miscellaneous">
    <text evidence="32">HIV-1 lineages are divided in three main groups, M (for Major), O (for Outlier), and N (for New, or Non-M, Non-O). The vast majority of strains found worldwide belong to the group M. Group O seems to be endemic to and largely confined to Cameroon and neighboring countries in West Central Africa, where these viruses represent a small minority of HIV-1 strains. The group N is represented by a limited number of isolates from Cameroonian persons. The group M is further subdivided in 9 clades or subtypes (A to D, F to H, J and K).</text>
</comment>
<evidence type="ECO:0000256" key="1">
    <source>
        <dbReference type="ARBA" id="ARBA00004402"/>
    </source>
</evidence>
<keyword evidence="7 32" id="KW-1168">Fusion of virus membrane with host membrane</keyword>
<keyword evidence="25 32" id="KW-0472">Membrane</keyword>
<feature type="transmembrane region" description="Helical" evidence="33">
    <location>
        <begin position="663"/>
        <end position="690"/>
    </location>
</feature>
<dbReference type="GO" id="GO:0005198">
    <property type="term" value="F:structural molecule activity"/>
    <property type="evidence" value="ECO:0007669"/>
    <property type="project" value="UniProtKB-UniRule"/>
</dbReference>
<keyword evidence="28 32" id="KW-0325">Glycoprotein</keyword>
<evidence type="ECO:0000256" key="4">
    <source>
        <dbReference type="ARBA" id="ARBA00004563"/>
    </source>
</evidence>
<name>A0A6M6ATJ0_HV1</name>
<dbReference type="CDD" id="cd09909">
    <property type="entry name" value="HIV-1-like_HR1-HR2"/>
    <property type="match status" value="1"/>
</dbReference>
<dbReference type="GO" id="GO:0075512">
    <property type="term" value="P:clathrin-dependent endocytosis of virus by host cell"/>
    <property type="evidence" value="ECO:0007669"/>
    <property type="project" value="UniProtKB-UniRule"/>
</dbReference>
<comment type="subcellular location">
    <molecule>Transmembrane protein gp41</molecule>
    <subcellularLocation>
        <location evidence="32">Virion membrane</location>
        <topology evidence="32">Single-pass type I membrane protein</topology>
    </subcellularLocation>
    <subcellularLocation>
        <location evidence="32">Host cell membrane</location>
        <topology evidence="32">Single-pass type I membrane protein</topology>
    </subcellularLocation>
    <subcellularLocation>
        <location evidence="32">Host endosome membrane</location>
        <topology evidence="32">Single-pass type I membrane protein</topology>
    </subcellularLocation>
    <text evidence="32">It is probably concentrated at the site of budding and incorporated into the virions possibly by contacts between the cytoplasmic tail of Env and the N-terminus of Gag.</text>
</comment>
<comment type="function">
    <text evidence="32">Surface protein gp120: Attaches the virus to the host lymphoid cell by binding to the primary receptor CD4. This interaction induces a structural rearrangement creating a high affinity binding site for a chemokine coreceptor like CXCR4 and/or CCR5. Acts as a ligand for CD209/DC-SIGN and CLEC4M/DC-SIGNR, which are respectively found on dendritic cells (DCs), and on endothelial cells of liver sinusoids and lymph node sinuses. These interactions allow capture of viral particles at mucosal surfaces by these cells and subsequent transmission to permissive cells. HIV subverts the migration properties of dendritic cells to gain access to CD4+ T-cells in lymph nodes. Virus transmission to permissive T-cells occurs either in trans (without DCs infection, through viral capture and transmission), or in cis (following DCs productive infection, through the usual CD4-gp120 interaction), thereby inducing a robust infection. In trans infection, bound virions remain infectious over days and it is proposed that they are not degraded, but protected in non-lysosomal acidic organelles within the DCs close to the cell membrane thus contributing to the viral infectious potential during DCs' migration from the periphery to the lymphoid tissues. On arrival at lymphoid tissues, intact virions recycle back to DCs' cell surface allowing virus transmission to CD4+ T-cells.</text>
</comment>
<feature type="lipid moiety-binding region" description="S-palmitoyl cysteine; by host" evidence="32">
    <location>
        <position position="829"/>
    </location>
</feature>
<feature type="region of interest" description="CD4-binding loop" evidence="32">
    <location>
        <begin position="354"/>
        <end position="364"/>
    </location>
</feature>
<dbReference type="SUPFAM" id="SSF56502">
    <property type="entry name" value="gp120 core"/>
    <property type="match status" value="2"/>
</dbReference>
<dbReference type="GO" id="GO:0020002">
    <property type="term" value="C:host cell plasma membrane"/>
    <property type="evidence" value="ECO:0007669"/>
    <property type="project" value="UniProtKB-SubCell"/>
</dbReference>
<evidence type="ECO:0000256" key="29">
    <source>
        <dbReference type="ARBA" id="ARBA00023280"/>
    </source>
</evidence>
<evidence type="ECO:0000256" key="14">
    <source>
        <dbReference type="ARBA" id="ARBA00022692"/>
    </source>
</evidence>
<keyword evidence="12 32" id="KW-1162">Viral penetration into host cytoplasm</keyword>
<feature type="coiled-coil region" evidence="32">
    <location>
        <begin position="618"/>
        <end position="652"/>
    </location>
</feature>
<comment type="function">
    <text evidence="32">Envelope glycoprotein gp160: Oligomerizes in the host endoplasmic reticulum into predominantly trimers. In a second time, gp160 transits in the host Golgi, where glycosylation is completed. The precursor is then proteolytically cleaved in the trans-Golgi and thereby activated by cellular furin or furin-like proteases to produce gp120 and gp41.</text>
</comment>
<keyword evidence="13 32" id="KW-0165">Cleavage on pair of basic residues</keyword>
<keyword evidence="23 32" id="KW-1039">Host endosome</keyword>
<keyword evidence="30 32" id="KW-0449">Lipoprotein</keyword>
<comment type="domain">
    <text evidence="32">Some of the most genetically diverse regions of the viral genome are present in Env. They are called variable regions 1 through 5 (V1 through V5). Coreceptor usage of gp120 is determined mainly by the primary structure of the third variable region (V3) in the outer domain of gp120. The sequence of V3 determines which coreceptor, CCR5 and/or CXCR4 (corresponding to R5/macrophage, X4/T cell and R5X4/T cell and macrophage tropism), is used to trigger the fusion potential of the Env complex, and hence which cells the virus can infect. Binding to CCR5 involves a region adjacent in addition to V3.</text>
</comment>
<feature type="region of interest" description="Immunosuppression" evidence="32">
    <location>
        <begin position="559"/>
        <end position="577"/>
    </location>
</feature>
<comment type="subunit">
    <text evidence="32">The mature envelope protein (Env) consists of a homotrimer of non-covalently associated gp120-gp41 heterodimers. The resulting complex protrudes from the virus surface as a spike. There seems to be as few as 10 spikes on the average virion. Surface protein gp120 interacts with host CD4, CCR5 and CXCR4. Gp120 also interacts with the C-type lectins CD209/DC-SIGN and CLEC4M/DC-SIGNR (collectively referred to as DC-SIGN(R)). Gp120 and gp41 interact with GalCer. Gp120 interacts with host ITGA4/ITGB7 complex; on CD4+ T-cells, this interaction results in rapid activation of integrin ITGAL/LFA-1, which facilitates efficient cell-to-cell spreading of HIV-1. Gp120 interacts with cell-associated heparan sulfate; this interaction increases virus infectivity on permissive cells and may be involved in infection of CD4- cells.</text>
</comment>
<protein>
    <recommendedName>
        <fullName evidence="32">Envelope glycoprotein gp160</fullName>
    </recommendedName>
    <alternativeName>
        <fullName evidence="32">Env polyprotein</fullName>
    </alternativeName>
    <component>
        <recommendedName>
            <fullName evidence="32">Surface protein gp120</fullName>
            <shortName evidence="32">SU</shortName>
        </recommendedName>
        <alternativeName>
            <fullName evidence="32">Glycoprotein 120</fullName>
            <shortName evidence="32">gp120</shortName>
        </alternativeName>
    </component>
    <component>
        <recommendedName>
            <fullName evidence="32">Transmembrane protein gp41</fullName>
            <shortName evidence="32">TM</shortName>
        </recommendedName>
        <alternativeName>
            <fullName evidence="32">Glycoprotein 41</fullName>
            <shortName evidence="32">gp41</shortName>
        </alternativeName>
    </component>
</protein>
<keyword evidence="17 32" id="KW-1161">Viral attachment to host cell</keyword>
<comment type="similarity">
    <text evidence="32">Belongs to the HIV-1 env protein family.</text>
</comment>
<feature type="site" description="Cleavage; by host furin" evidence="32">
    <location>
        <begin position="496"/>
        <end position="497"/>
    </location>
</feature>